<sequence length="207" mass="22950">MDIQAVRKSYARWAPIYDATFGVITRVGRRRAVSVLNGLGGRVLEVGVGTGLSLPAYRPDVSVTGIDASAEMLEKAREKVSELGLANVEGLRLMDARVLEFPDNSFDHISALHIMSVVPEPERVMAEMTRVLRPGGTIVMVNHFARDPQDKGALPWLERVFAPFADRLGWHSDFKRSTVVDTRGLSLIAETALPPFGMMTLMRFRKD</sequence>
<dbReference type="RefSeq" id="WP_118153101.1">
    <property type="nucleotide sequence ID" value="NZ_QWEY01000007.1"/>
</dbReference>
<dbReference type="Pfam" id="PF08241">
    <property type="entry name" value="Methyltransf_11"/>
    <property type="match status" value="1"/>
</dbReference>
<dbReference type="OrthoDB" id="8153637at2"/>
<dbReference type="AlphaFoldDB" id="A0A411Z0X6"/>
<feature type="domain" description="Methyltransferase type 11" evidence="1">
    <location>
        <begin position="44"/>
        <end position="139"/>
    </location>
</feature>
<dbReference type="GO" id="GO:0008757">
    <property type="term" value="F:S-adenosylmethionine-dependent methyltransferase activity"/>
    <property type="evidence" value="ECO:0007669"/>
    <property type="project" value="InterPro"/>
</dbReference>
<dbReference type="InterPro" id="IPR029063">
    <property type="entry name" value="SAM-dependent_MTases_sf"/>
</dbReference>
<dbReference type="EMBL" id="QWEY01000007">
    <property type="protein sequence ID" value="RGP36688.1"/>
    <property type="molecule type" value="Genomic_DNA"/>
</dbReference>
<name>A0A411Z0X6_9RHOB</name>
<protein>
    <submittedName>
        <fullName evidence="2">Methyltransferase domain-containing protein</fullName>
    </submittedName>
</protein>
<proteinExistence type="predicted"/>
<dbReference type="PANTHER" id="PTHR42912:SF80">
    <property type="entry name" value="METHYLTRANSFERASE DOMAIN-CONTAINING PROTEIN"/>
    <property type="match status" value="1"/>
</dbReference>
<dbReference type="InterPro" id="IPR013216">
    <property type="entry name" value="Methyltransf_11"/>
</dbReference>
<dbReference type="GO" id="GO:0032259">
    <property type="term" value="P:methylation"/>
    <property type="evidence" value="ECO:0007669"/>
    <property type="project" value="UniProtKB-KW"/>
</dbReference>
<comment type="caution">
    <text evidence="2">The sequence shown here is derived from an EMBL/GenBank/DDBJ whole genome shotgun (WGS) entry which is preliminary data.</text>
</comment>
<dbReference type="Proteomes" id="UP000284547">
    <property type="component" value="Unassembled WGS sequence"/>
</dbReference>
<dbReference type="Gene3D" id="3.40.50.150">
    <property type="entry name" value="Vaccinia Virus protein VP39"/>
    <property type="match status" value="1"/>
</dbReference>
<reference evidence="2 3" key="1">
    <citation type="submission" date="2018-08" db="EMBL/GenBank/DDBJ databases">
        <title>Flavobacterium tibetense sp. nov., isolated from a wetland YonghuCo on Tibetan Plateau.</title>
        <authorList>
            <person name="Phurbu D."/>
            <person name="Lu H."/>
            <person name="Xing P."/>
        </authorList>
    </citation>
    <scope>NUCLEOTIDE SEQUENCE [LARGE SCALE GENOMIC DNA]</scope>
    <source>
        <strain evidence="2 3">DJC</strain>
    </source>
</reference>
<evidence type="ECO:0000313" key="3">
    <source>
        <dbReference type="Proteomes" id="UP000284547"/>
    </source>
</evidence>
<keyword evidence="3" id="KW-1185">Reference proteome</keyword>
<organism evidence="2 3">
    <name type="scientific">Pseudotabrizicola alkalilacus</name>
    <dbReference type="NCBI Taxonomy" id="2305252"/>
    <lineage>
        <taxon>Bacteria</taxon>
        <taxon>Pseudomonadati</taxon>
        <taxon>Pseudomonadota</taxon>
        <taxon>Alphaproteobacteria</taxon>
        <taxon>Rhodobacterales</taxon>
        <taxon>Paracoccaceae</taxon>
        <taxon>Pseudotabrizicola</taxon>
    </lineage>
</organism>
<dbReference type="InterPro" id="IPR050508">
    <property type="entry name" value="Methyltransf_Superfamily"/>
</dbReference>
<keyword evidence="2" id="KW-0489">Methyltransferase</keyword>
<dbReference type="SUPFAM" id="SSF53335">
    <property type="entry name" value="S-adenosyl-L-methionine-dependent methyltransferases"/>
    <property type="match status" value="1"/>
</dbReference>
<dbReference type="CDD" id="cd02440">
    <property type="entry name" value="AdoMet_MTases"/>
    <property type="match status" value="1"/>
</dbReference>
<dbReference type="PANTHER" id="PTHR42912">
    <property type="entry name" value="METHYLTRANSFERASE"/>
    <property type="match status" value="1"/>
</dbReference>
<evidence type="ECO:0000259" key="1">
    <source>
        <dbReference type="Pfam" id="PF08241"/>
    </source>
</evidence>
<gene>
    <name evidence="2" type="ORF">D1012_13595</name>
</gene>
<evidence type="ECO:0000313" key="2">
    <source>
        <dbReference type="EMBL" id="RGP36688.1"/>
    </source>
</evidence>
<keyword evidence="2" id="KW-0808">Transferase</keyword>
<accession>A0A411Z0X6</accession>